<keyword evidence="3 5" id="KW-0238">DNA-binding</keyword>
<name>A0ABQ1YSG9_9BACL</name>
<gene>
    <name evidence="8" type="ORF">GCM10008013_41670</name>
</gene>
<dbReference type="Proteomes" id="UP000659344">
    <property type="component" value="Unassembled WGS sequence"/>
</dbReference>
<dbReference type="InterPro" id="IPR050090">
    <property type="entry name" value="Tyrosine_recombinase_XerCD"/>
</dbReference>
<reference evidence="9" key="1">
    <citation type="journal article" date="2019" name="Int. J. Syst. Evol. Microbiol.">
        <title>The Global Catalogue of Microorganisms (GCM) 10K type strain sequencing project: providing services to taxonomists for standard genome sequencing and annotation.</title>
        <authorList>
            <consortium name="The Broad Institute Genomics Platform"/>
            <consortium name="The Broad Institute Genome Sequencing Center for Infectious Disease"/>
            <person name="Wu L."/>
            <person name="Ma J."/>
        </authorList>
    </citation>
    <scope>NUCLEOTIDE SEQUENCE [LARGE SCALE GENOMIC DNA]</scope>
    <source>
        <strain evidence="9">CGMCC 1.12769</strain>
    </source>
</reference>
<dbReference type="CDD" id="cd01189">
    <property type="entry name" value="INT_ICEBs1_C_like"/>
    <property type="match status" value="1"/>
</dbReference>
<keyword evidence="9" id="KW-1185">Reference proteome</keyword>
<evidence type="ECO:0000256" key="3">
    <source>
        <dbReference type="ARBA" id="ARBA00023125"/>
    </source>
</evidence>
<feature type="domain" description="Core-binding (CB)" evidence="7">
    <location>
        <begin position="94"/>
        <end position="179"/>
    </location>
</feature>
<accession>A0ABQ1YSG9</accession>
<keyword evidence="4" id="KW-0233">DNA recombination</keyword>
<evidence type="ECO:0000259" key="7">
    <source>
        <dbReference type="PROSITE" id="PS51900"/>
    </source>
</evidence>
<dbReference type="InterPro" id="IPR013762">
    <property type="entry name" value="Integrase-like_cat_sf"/>
</dbReference>
<dbReference type="SUPFAM" id="SSF56349">
    <property type="entry name" value="DNA breaking-rejoining enzymes"/>
    <property type="match status" value="1"/>
</dbReference>
<dbReference type="Pfam" id="PF00589">
    <property type="entry name" value="Phage_integrase"/>
    <property type="match status" value="1"/>
</dbReference>
<evidence type="ECO:0000259" key="6">
    <source>
        <dbReference type="PROSITE" id="PS51898"/>
    </source>
</evidence>
<dbReference type="Gene3D" id="1.10.150.130">
    <property type="match status" value="1"/>
</dbReference>
<evidence type="ECO:0000256" key="1">
    <source>
        <dbReference type="ARBA" id="ARBA00008857"/>
    </source>
</evidence>
<proteinExistence type="inferred from homology"/>
<dbReference type="InterPro" id="IPR011010">
    <property type="entry name" value="DNA_brk_join_enz"/>
</dbReference>
<dbReference type="InterPro" id="IPR010998">
    <property type="entry name" value="Integrase_recombinase_N"/>
</dbReference>
<evidence type="ECO:0000313" key="8">
    <source>
        <dbReference type="EMBL" id="GGH35399.1"/>
    </source>
</evidence>
<dbReference type="PANTHER" id="PTHR30349:SF64">
    <property type="entry name" value="PROPHAGE INTEGRASE INTD-RELATED"/>
    <property type="match status" value="1"/>
</dbReference>
<dbReference type="RefSeq" id="WP_188541786.1">
    <property type="nucleotide sequence ID" value="NZ_BMFT01000003.1"/>
</dbReference>
<protein>
    <submittedName>
        <fullName evidence="8">Site-specific integrase</fullName>
    </submittedName>
</protein>
<comment type="caution">
    <text evidence="8">The sequence shown here is derived from an EMBL/GenBank/DDBJ whole genome shotgun (WGS) entry which is preliminary data.</text>
</comment>
<dbReference type="EMBL" id="BMFT01000003">
    <property type="protein sequence ID" value="GGH35399.1"/>
    <property type="molecule type" value="Genomic_DNA"/>
</dbReference>
<evidence type="ECO:0000256" key="5">
    <source>
        <dbReference type="PROSITE-ProRule" id="PRU01248"/>
    </source>
</evidence>
<organism evidence="8 9">
    <name type="scientific">Paenibacillus segetis</name>
    <dbReference type="NCBI Taxonomy" id="1325360"/>
    <lineage>
        <taxon>Bacteria</taxon>
        <taxon>Bacillati</taxon>
        <taxon>Bacillota</taxon>
        <taxon>Bacilli</taxon>
        <taxon>Bacillales</taxon>
        <taxon>Paenibacillaceae</taxon>
        <taxon>Paenibacillus</taxon>
    </lineage>
</organism>
<dbReference type="Pfam" id="PF14659">
    <property type="entry name" value="Phage_int_SAM_3"/>
    <property type="match status" value="1"/>
</dbReference>
<feature type="domain" description="Tyr recombinase" evidence="6">
    <location>
        <begin position="200"/>
        <end position="407"/>
    </location>
</feature>
<dbReference type="PANTHER" id="PTHR30349">
    <property type="entry name" value="PHAGE INTEGRASE-RELATED"/>
    <property type="match status" value="1"/>
</dbReference>
<comment type="similarity">
    <text evidence="1">Belongs to the 'phage' integrase family.</text>
</comment>
<evidence type="ECO:0000313" key="9">
    <source>
        <dbReference type="Proteomes" id="UP000659344"/>
    </source>
</evidence>
<evidence type="ECO:0000256" key="2">
    <source>
        <dbReference type="ARBA" id="ARBA00022908"/>
    </source>
</evidence>
<dbReference type="PROSITE" id="PS51900">
    <property type="entry name" value="CB"/>
    <property type="match status" value="1"/>
</dbReference>
<evidence type="ECO:0000256" key="4">
    <source>
        <dbReference type="ARBA" id="ARBA00023172"/>
    </source>
</evidence>
<dbReference type="InterPro" id="IPR044068">
    <property type="entry name" value="CB"/>
</dbReference>
<dbReference type="InterPro" id="IPR002104">
    <property type="entry name" value="Integrase_catalytic"/>
</dbReference>
<dbReference type="Gene3D" id="1.10.443.10">
    <property type="entry name" value="Intergrase catalytic core"/>
    <property type="match status" value="1"/>
</dbReference>
<dbReference type="InterPro" id="IPR004107">
    <property type="entry name" value="Integrase_SAM-like_N"/>
</dbReference>
<dbReference type="PROSITE" id="PS51898">
    <property type="entry name" value="TYR_RECOMBINASE"/>
    <property type="match status" value="1"/>
</dbReference>
<keyword evidence="2" id="KW-0229">DNA integration</keyword>
<sequence>MIAGHLQKKKGLFYIVLNCKDENGKRKPKWIPTGLSIKGNKKRAEIMLLEVRKSFSEPSDEEEIKLLSEPAGKIDEFTTSVIPDTKTPIDPDDILFADFMLEWLEIVKPSIELITYISYTNAVQVRIVPYFREKGISLLSLKPYHIQDFYKYAFTELNVKANTVIHYHANIRSALQYAFITERISSNPADKVLRPKKEPFVGSSYTAEEVNQLLEIVRGTQIELSIILAAFYGMRRSEALGVKWTAIDMVHRTITVKHTVTTASLNGKLITIAKDRTKNKPSRRTLPLVDAFYDLLVRLKQQQEINRRVCGDSYCTEHLAYISVDEMGHLTKPNYISQHFALVLRKNGLRHIRYHDLRHSCATLLLANGVSMKEVQEWLGHSDYSTTANIYAHLEYSSKISSANVMNQVLKIKDSPLE</sequence>